<proteinExistence type="predicted"/>
<reference evidence="1 2" key="2">
    <citation type="journal article" date="2010" name="J Osaka Dent Univ">
        <title>Isolation and identification of Rothia mucilaginosa from persistent apical periodontitis lesions.</title>
        <authorList>
            <person name="Yamane K."/>
            <person name="Yoshida M."/>
            <person name="Fujihira T."/>
            <person name="Baba T."/>
            <person name="Tsuji N."/>
            <person name="Hayashi H."/>
            <person name="Sugimori C."/>
            <person name="Yamanaka T."/>
            <person name="Mashimo C."/>
            <person name="Nambu T."/>
            <person name="Kawai H."/>
            <person name="Fukushima H."/>
        </authorList>
    </citation>
    <scope>NUCLEOTIDE SEQUENCE [LARGE SCALE GENOMIC DNA]</scope>
    <source>
        <strain evidence="1 2">DY-18</strain>
    </source>
</reference>
<protein>
    <submittedName>
        <fullName evidence="1">Uncharacterized protein</fullName>
    </submittedName>
</protein>
<dbReference type="EMBL" id="AP011540">
    <property type="protein sequence ID" value="BAI64066.1"/>
    <property type="molecule type" value="Genomic_DNA"/>
</dbReference>
<reference evidence="2" key="1">
    <citation type="submission" date="2009-07" db="EMBL/GenBank/DDBJ databases">
        <title>Complete genome sequence of Rothia mucilaginosa DJ.</title>
        <authorList>
            <person name="Yamane K."/>
            <person name="Nambu T."/>
            <person name="Mashimo C."/>
            <person name="Sugimori C."/>
            <person name="Yamanaka T."/>
            <person name="Leung K."/>
            <person name="Fukushima H."/>
        </authorList>
    </citation>
    <scope>NUCLEOTIDE SEQUENCE [LARGE SCALE GENOMIC DNA]</scope>
    <source>
        <strain evidence="2">DY-18</strain>
    </source>
</reference>
<accession>D2NQZ0</accession>
<keyword evidence="2" id="KW-1185">Reference proteome</keyword>
<reference evidence="1 2" key="3">
    <citation type="journal article" date="2010" name="Sequencing">
        <title>Complete Genome Sequence of Rothia mucilaginosa DY-18: A Clinical Isolate with Dense Meshwork-Like Structures from a Persistent Apical Periodontitis Lesion.</title>
        <authorList>
            <person name="Yamane K."/>
            <person name="Nambu T."/>
            <person name="Yamanaka T."/>
            <person name="Mashimo C."/>
            <person name="Sugimori C."/>
            <person name="Leung K.-P."/>
            <person name="Fukushima H."/>
        </authorList>
    </citation>
    <scope>NUCLEOTIDE SEQUENCE [LARGE SCALE GENOMIC DNA]</scope>
    <source>
        <strain evidence="1 2">DY-18</strain>
    </source>
</reference>
<evidence type="ECO:0000313" key="2">
    <source>
        <dbReference type="Proteomes" id="UP000001883"/>
    </source>
</evidence>
<gene>
    <name evidence="1" type="ordered locus">RMDY18_02340</name>
</gene>
<evidence type="ECO:0000313" key="1">
    <source>
        <dbReference type="EMBL" id="BAI64066.1"/>
    </source>
</evidence>
<dbReference type="HOGENOM" id="CLU_860201_0_0_11"/>
<name>D2NQZ0_ROTMD</name>
<sequence>MQKQPGLELQLTNSDLLRSSLLQRRHTGTGQSSSSRTVSYRLNQATGGILTTSVSNQETGQRRVTGTHSATNLNRLVHSMPDTLLSDQHCAATAEGGKHILDTVTEQLLGSAGGQLGASLQLLPVVATGQLSQLLRVGLNQGGLMLTGDGRNQRRLRGIDSDLALVAGGAQCRHQLGVVGRLQARRQGTSRNHPVGTLGTLNHQLVQLLTQFSVKNGAGGVQLGGGAIRVNHGDVRANRLTGGQVSELNVHSLQCGQHRVGGFTGHNGEGRHAGNLQGAGNIHALATGILYGTDSTLHGTVGQGRAEFNGAVQAGVGGQSNNH</sequence>
<dbReference type="KEGG" id="rmu:RMDY18_02340"/>
<organism evidence="1 2">
    <name type="scientific">Rothia mucilaginosa (strain DY-18)</name>
    <name type="common">Stomatococcus mucilaginosus</name>
    <dbReference type="NCBI Taxonomy" id="680646"/>
    <lineage>
        <taxon>Bacteria</taxon>
        <taxon>Bacillati</taxon>
        <taxon>Actinomycetota</taxon>
        <taxon>Actinomycetes</taxon>
        <taxon>Micrococcales</taxon>
        <taxon>Micrococcaceae</taxon>
        <taxon>Rothia</taxon>
    </lineage>
</organism>
<dbReference type="AlphaFoldDB" id="D2NQZ0"/>
<dbReference type="Proteomes" id="UP000001883">
    <property type="component" value="Chromosome"/>
</dbReference>